<dbReference type="InterPro" id="IPR020588">
    <property type="entry name" value="RecA_ATP-bd"/>
</dbReference>
<protein>
    <recommendedName>
        <fullName evidence="11 12">DNA repair protein RadA</fullName>
    </recommendedName>
</protein>
<feature type="short sequence motif" description="RadA KNRFG motif" evidence="11">
    <location>
        <begin position="256"/>
        <end position="260"/>
    </location>
</feature>
<feature type="region of interest" description="Lon-protease-like" evidence="11">
    <location>
        <begin position="355"/>
        <end position="458"/>
    </location>
</feature>
<dbReference type="InterPro" id="IPR041166">
    <property type="entry name" value="Rubredoxin_2"/>
</dbReference>
<feature type="domain" description="RecA family profile 1" evidence="15">
    <location>
        <begin position="67"/>
        <end position="219"/>
    </location>
</feature>
<accession>A0A1Q5PYY6</accession>
<keyword evidence="7 11" id="KW-0067">ATP-binding</keyword>
<dbReference type="SMART" id="SM00382">
    <property type="entry name" value="AAA"/>
    <property type="match status" value="1"/>
</dbReference>
<sequence>MARTSSNYACNSCGAKAVKWAGRCARCGEYGTITESTPPGGGSGPSLLGSSPARTARPVREVGVDAPQDRISTGLSQFDRIVGGGLVPGQVLLLSGEPGAGKSTLLLTIAHQVAARTGQPVLYLSGEESTHQIAVRARRIGADAPSLLVADDTELSAIIGHLDETGPDLAFVIVDSVQTIASQEVEGRVGGVAQVMAVAGALTRVAKSRGIPVCLVGQVTKESTVAGPRALEHVVDTTLSLEGDRHTSLRLLRTVKNRFGPADEVACFEQTDTGLQEVLDPSHLFRSAASQPIAGTCVTVTVAGRRPLLAEIQALVAPSTVPNPRRGVSGLESARAAMLLAVTERQARLKLADKDLFLATVGGMTLRDPAADLALCLAVASAARDAALPHGLAALGEVTLAGEVRSVPLLAQRVAEAMRLGQQRILVPPGATAKLPDAAARAAVSEVSTLADALRAIP</sequence>
<dbReference type="NCBIfam" id="TIGR00416">
    <property type="entry name" value="sms"/>
    <property type="match status" value="1"/>
</dbReference>
<evidence type="ECO:0000256" key="13">
    <source>
        <dbReference type="RuleBase" id="RU003555"/>
    </source>
</evidence>
<keyword evidence="4 13" id="KW-0863">Zinc-finger</keyword>
<dbReference type="Proteomes" id="UP000185612">
    <property type="component" value="Unassembled WGS sequence"/>
</dbReference>
<dbReference type="Gene3D" id="3.40.50.300">
    <property type="entry name" value="P-loop containing nucleotide triphosphate hydrolases"/>
    <property type="match status" value="1"/>
</dbReference>
<dbReference type="GO" id="GO:0005829">
    <property type="term" value="C:cytosol"/>
    <property type="evidence" value="ECO:0007669"/>
    <property type="project" value="TreeGrafter"/>
</dbReference>
<dbReference type="Gene3D" id="3.30.230.10">
    <property type="match status" value="1"/>
</dbReference>
<feature type="binding site" evidence="11">
    <location>
        <begin position="96"/>
        <end position="103"/>
    </location>
    <ligand>
        <name>ATP</name>
        <dbReference type="ChEBI" id="CHEBI:30616"/>
    </ligand>
</feature>
<dbReference type="RefSeq" id="WP_073822199.1">
    <property type="nucleotide sequence ID" value="NZ_MQVS01000001.1"/>
</dbReference>
<evidence type="ECO:0000256" key="8">
    <source>
        <dbReference type="ARBA" id="ARBA00023016"/>
    </source>
</evidence>
<dbReference type="PANTHER" id="PTHR32472">
    <property type="entry name" value="DNA REPAIR PROTEIN RADA"/>
    <property type="match status" value="1"/>
</dbReference>
<dbReference type="GO" id="GO:0005524">
    <property type="term" value="F:ATP binding"/>
    <property type="evidence" value="ECO:0007669"/>
    <property type="project" value="UniProtKB-UniRule"/>
</dbReference>
<dbReference type="InterPro" id="IPR004504">
    <property type="entry name" value="DNA_repair_RadA"/>
</dbReference>
<evidence type="ECO:0000256" key="14">
    <source>
        <dbReference type="SAM" id="MobiDB-lite"/>
    </source>
</evidence>
<keyword evidence="3 11" id="KW-0227">DNA damage</keyword>
<dbReference type="OrthoDB" id="9803906at2"/>
<evidence type="ECO:0000259" key="15">
    <source>
        <dbReference type="PROSITE" id="PS50162"/>
    </source>
</evidence>
<dbReference type="GO" id="GO:0006508">
    <property type="term" value="P:proteolysis"/>
    <property type="evidence" value="ECO:0007669"/>
    <property type="project" value="InterPro"/>
</dbReference>
<dbReference type="GO" id="GO:0008270">
    <property type="term" value="F:zinc ion binding"/>
    <property type="evidence" value="ECO:0007669"/>
    <property type="project" value="UniProtKB-KW"/>
</dbReference>
<evidence type="ECO:0000256" key="7">
    <source>
        <dbReference type="ARBA" id="ARBA00022840"/>
    </source>
</evidence>
<organism evidence="16 17">
    <name type="scientific">Buchananella hordeovulneris</name>
    <dbReference type="NCBI Taxonomy" id="52770"/>
    <lineage>
        <taxon>Bacteria</taxon>
        <taxon>Bacillati</taxon>
        <taxon>Actinomycetota</taxon>
        <taxon>Actinomycetes</taxon>
        <taxon>Actinomycetales</taxon>
        <taxon>Actinomycetaceae</taxon>
        <taxon>Buchananella</taxon>
    </lineage>
</organism>
<dbReference type="EMBL" id="MQVS01000001">
    <property type="protein sequence ID" value="OKL52639.1"/>
    <property type="molecule type" value="Genomic_DNA"/>
</dbReference>
<keyword evidence="1 11" id="KW-0479">Metal-binding</keyword>
<dbReference type="Pfam" id="PF18073">
    <property type="entry name" value="Zn_ribbon_LapB"/>
    <property type="match status" value="1"/>
</dbReference>
<dbReference type="PROSITE" id="PS50162">
    <property type="entry name" value="RECA_2"/>
    <property type="match status" value="1"/>
</dbReference>
<comment type="caution">
    <text evidence="16">The sequence shown here is derived from an EMBL/GenBank/DDBJ whole genome shotgun (WGS) entry which is preliminary data.</text>
</comment>
<keyword evidence="9 11" id="KW-0238">DNA-binding</keyword>
<dbReference type="GO" id="GO:0003684">
    <property type="term" value="F:damaged DNA binding"/>
    <property type="evidence" value="ECO:0007669"/>
    <property type="project" value="InterPro"/>
</dbReference>
<evidence type="ECO:0000256" key="11">
    <source>
        <dbReference type="HAMAP-Rule" id="MF_01498"/>
    </source>
</evidence>
<dbReference type="SUPFAM" id="SSF52540">
    <property type="entry name" value="P-loop containing nucleoside triphosphate hydrolases"/>
    <property type="match status" value="1"/>
</dbReference>
<keyword evidence="17" id="KW-1185">Reference proteome</keyword>
<comment type="similarity">
    <text evidence="11 13">Belongs to the RecA family. RadA subfamily.</text>
</comment>
<evidence type="ECO:0000256" key="5">
    <source>
        <dbReference type="ARBA" id="ARBA00022801"/>
    </source>
</evidence>
<evidence type="ECO:0000313" key="17">
    <source>
        <dbReference type="Proteomes" id="UP000185612"/>
    </source>
</evidence>
<keyword evidence="5" id="KW-0378">Hydrolase</keyword>
<evidence type="ECO:0000256" key="9">
    <source>
        <dbReference type="ARBA" id="ARBA00023125"/>
    </source>
</evidence>
<comment type="function">
    <text evidence="13">DNA-dependent ATPase involved in processing of recombination intermediates, plays a role in repairing DNA breaks. Stimulates the branch migration of RecA-mediated strand transfer reactions, allowing the 3' invading strand to extend heteroduplex DNA faster. Binds ssDNA in the presence of ADP but not other nucleotides, has ATPase activity that is stimulated by ssDNA and various branched DNA structures, but inhibited by SSB. Does not have RecA's homology-searching function.</text>
</comment>
<dbReference type="PRINTS" id="PR01874">
    <property type="entry name" value="DNAREPAIRADA"/>
</dbReference>
<dbReference type="PANTHER" id="PTHR32472:SF10">
    <property type="entry name" value="DNA REPAIR PROTEIN RADA-LIKE PROTEIN"/>
    <property type="match status" value="1"/>
</dbReference>
<dbReference type="AlphaFoldDB" id="A0A1Q5PYY6"/>
<evidence type="ECO:0000256" key="1">
    <source>
        <dbReference type="ARBA" id="ARBA00022723"/>
    </source>
</evidence>
<dbReference type="InterPro" id="IPR020568">
    <property type="entry name" value="Ribosomal_Su5_D2-typ_SF"/>
</dbReference>
<dbReference type="Pfam" id="PF13481">
    <property type="entry name" value="AAA_25"/>
    <property type="match status" value="1"/>
</dbReference>
<dbReference type="InterPro" id="IPR008269">
    <property type="entry name" value="Lon_proteolytic"/>
</dbReference>
<evidence type="ECO:0000256" key="10">
    <source>
        <dbReference type="ARBA" id="ARBA00023204"/>
    </source>
</evidence>
<dbReference type="SUPFAM" id="SSF54211">
    <property type="entry name" value="Ribosomal protein S5 domain 2-like"/>
    <property type="match status" value="1"/>
</dbReference>
<dbReference type="Pfam" id="PF05362">
    <property type="entry name" value="Lon_C"/>
    <property type="match status" value="1"/>
</dbReference>
<keyword evidence="10 11" id="KW-0234">DNA repair</keyword>
<evidence type="ECO:0000256" key="12">
    <source>
        <dbReference type="NCBIfam" id="TIGR00416"/>
    </source>
</evidence>
<dbReference type="GO" id="GO:0004176">
    <property type="term" value="F:ATP-dependent peptidase activity"/>
    <property type="evidence" value="ECO:0007669"/>
    <property type="project" value="InterPro"/>
</dbReference>
<dbReference type="InterPro" id="IPR014721">
    <property type="entry name" value="Ribsml_uS5_D2-typ_fold_subgr"/>
</dbReference>
<comment type="function">
    <text evidence="11">Plays a role in repairing double-strand DNA breaks, probably involving stabilizing or processing branched DNA or blocked replication forks.</text>
</comment>
<comment type="domain">
    <text evidence="11">The middle region has homology to RecA with ATPase motifs including the RadA KNRFG motif, while the C-terminus is homologous to Lon protease.</text>
</comment>
<proteinExistence type="inferred from homology"/>
<dbReference type="STRING" id="52770.BSZ40_00545"/>
<evidence type="ECO:0000256" key="4">
    <source>
        <dbReference type="ARBA" id="ARBA00022771"/>
    </source>
</evidence>
<dbReference type="GO" id="GO:0000725">
    <property type="term" value="P:recombinational repair"/>
    <property type="evidence" value="ECO:0007669"/>
    <property type="project" value="UniProtKB-UniRule"/>
</dbReference>
<keyword evidence="8 11" id="KW-0346">Stress response</keyword>
<dbReference type="InParanoid" id="A0A1Q5PYY6"/>
<keyword evidence="2 11" id="KW-0547">Nucleotide-binding</keyword>
<evidence type="ECO:0000256" key="2">
    <source>
        <dbReference type="ARBA" id="ARBA00022741"/>
    </source>
</evidence>
<dbReference type="InterPro" id="IPR027417">
    <property type="entry name" value="P-loop_NTPase"/>
</dbReference>
<dbReference type="GO" id="GO:0140664">
    <property type="term" value="F:ATP-dependent DNA damage sensor activity"/>
    <property type="evidence" value="ECO:0007669"/>
    <property type="project" value="InterPro"/>
</dbReference>
<dbReference type="InterPro" id="IPR003593">
    <property type="entry name" value="AAA+_ATPase"/>
</dbReference>
<keyword evidence="6 13" id="KW-0862">Zinc</keyword>
<evidence type="ECO:0000256" key="6">
    <source>
        <dbReference type="ARBA" id="ARBA00022833"/>
    </source>
</evidence>
<dbReference type="HAMAP" id="MF_01498">
    <property type="entry name" value="RadA_bact"/>
    <property type="match status" value="1"/>
</dbReference>
<dbReference type="FunCoup" id="A0A1Q5PYY6">
    <property type="interactions" value="76"/>
</dbReference>
<gene>
    <name evidence="11" type="primary">radA</name>
    <name evidence="16" type="ORF">BSZ40_00545</name>
</gene>
<feature type="region of interest" description="Disordered" evidence="14">
    <location>
        <begin position="32"/>
        <end position="68"/>
    </location>
</feature>
<dbReference type="GO" id="GO:0004252">
    <property type="term" value="F:serine-type endopeptidase activity"/>
    <property type="evidence" value="ECO:0007669"/>
    <property type="project" value="InterPro"/>
</dbReference>
<reference evidence="17" key="1">
    <citation type="submission" date="2016-12" db="EMBL/GenBank/DDBJ databases">
        <authorList>
            <person name="Meng X."/>
        </authorList>
    </citation>
    <scope>NUCLEOTIDE SEQUENCE [LARGE SCALE GENOMIC DNA]</scope>
    <source>
        <strain evidence="17">DSM 20732</strain>
    </source>
</reference>
<evidence type="ECO:0000256" key="3">
    <source>
        <dbReference type="ARBA" id="ARBA00022763"/>
    </source>
</evidence>
<name>A0A1Q5PYY6_9ACTO</name>
<evidence type="ECO:0000313" key="16">
    <source>
        <dbReference type="EMBL" id="OKL52639.1"/>
    </source>
</evidence>